<protein>
    <submittedName>
        <fullName evidence="1">Sulfotransferase</fullName>
    </submittedName>
</protein>
<dbReference type="EMBL" id="JAAQOM010000027">
    <property type="protein sequence ID" value="NIA57756.1"/>
    <property type="molecule type" value="Genomic_DNA"/>
</dbReference>
<gene>
    <name evidence="1" type="ORF">HAV22_29430</name>
</gene>
<comment type="caution">
    <text evidence="1">The sequence shown here is derived from an EMBL/GenBank/DDBJ whole genome shotgun (WGS) entry which is preliminary data.</text>
</comment>
<dbReference type="Pfam" id="PF13469">
    <property type="entry name" value="Sulfotransfer_3"/>
    <property type="match status" value="1"/>
</dbReference>
<dbReference type="PANTHER" id="PTHR36451:SF1">
    <property type="entry name" value="OMEGA-HYDROXY-BETA-DIHYDROMENAQUINONE-9 SULFOTRANSFERASE STF3"/>
    <property type="match status" value="1"/>
</dbReference>
<proteinExistence type="predicted"/>
<dbReference type="Proteomes" id="UP000716322">
    <property type="component" value="Unassembled WGS sequence"/>
</dbReference>
<dbReference type="Gene3D" id="3.40.50.300">
    <property type="entry name" value="P-loop containing nucleotide triphosphate hydrolases"/>
    <property type="match status" value="1"/>
</dbReference>
<dbReference type="PANTHER" id="PTHR36451">
    <property type="entry name" value="PAPS-DEPENDENT SULFOTRANSFERASE STF3"/>
    <property type="match status" value="1"/>
</dbReference>
<dbReference type="InterPro" id="IPR052736">
    <property type="entry name" value="Stf3_sulfotransferase"/>
</dbReference>
<keyword evidence="2" id="KW-1185">Reference proteome</keyword>
<dbReference type="InterPro" id="IPR027417">
    <property type="entry name" value="P-loop_NTPase"/>
</dbReference>
<evidence type="ECO:0000313" key="1">
    <source>
        <dbReference type="EMBL" id="NIA57756.1"/>
    </source>
</evidence>
<dbReference type="RefSeq" id="WP_166864949.1">
    <property type="nucleotide sequence ID" value="NZ_JAAQOM010000027.1"/>
</dbReference>
<sequence>MSVANFLGTRVVSGVPILRPGVAATCLWRNRHRIEPGYAGRAAFMMTMSLIGAAFSPIDRLSFGQAPDRIDWDGPVLFILGYWRSGTTLLHDLIAQDPQFATPSLVDANVAPCLSVGRALAPFVAPFLPKDRGYDAMALDLAGPWEEEGMLFSLTGTSPYQAAVFPKDFHHFDRMLDLKDLSEAEIRRWRQAYVTICHRMTRGRKQALLFKSPPAAARLPLLLKMFPQARFLHLSRDPETLFASNMRMMTTVGERMRLQRETEDDVAEHILHRFEYIYDRYVTDAAQLPPGRLTEITYEQLIADPLGELEQAYRALDLPGFDAARPAIARLVASRNDYRPNAHARLSPERRADVARRWGPYAKRWGYG</sequence>
<evidence type="ECO:0000313" key="2">
    <source>
        <dbReference type="Proteomes" id="UP000716322"/>
    </source>
</evidence>
<dbReference type="SUPFAM" id="SSF52540">
    <property type="entry name" value="P-loop containing nucleoside triphosphate hydrolases"/>
    <property type="match status" value="1"/>
</dbReference>
<accession>A0ABX0PJX5</accession>
<reference evidence="1 2" key="1">
    <citation type="submission" date="2020-03" db="EMBL/GenBank/DDBJ databases">
        <title>Genome sequence of strain Massilia sp. TW-1.</title>
        <authorList>
            <person name="Chaudhary D.K."/>
        </authorList>
    </citation>
    <scope>NUCLEOTIDE SEQUENCE [LARGE SCALE GENOMIC DNA]</scope>
    <source>
        <strain evidence="1 2">TW-1</strain>
    </source>
</reference>
<name>A0ABX0PJX5_9BURK</name>
<organism evidence="1 2">
    <name type="scientific">Telluria antibiotica</name>
    <dbReference type="NCBI Taxonomy" id="2717319"/>
    <lineage>
        <taxon>Bacteria</taxon>
        <taxon>Pseudomonadati</taxon>
        <taxon>Pseudomonadota</taxon>
        <taxon>Betaproteobacteria</taxon>
        <taxon>Burkholderiales</taxon>
        <taxon>Oxalobacteraceae</taxon>
        <taxon>Telluria group</taxon>
        <taxon>Telluria</taxon>
    </lineage>
</organism>